<dbReference type="InterPro" id="IPR006089">
    <property type="entry name" value="Acyl-CoA_DH_CS"/>
</dbReference>
<organism evidence="11 12">
    <name type="scientific">Microbulbifer yueqingensis</name>
    <dbReference type="NCBI Taxonomy" id="658219"/>
    <lineage>
        <taxon>Bacteria</taxon>
        <taxon>Pseudomonadati</taxon>
        <taxon>Pseudomonadota</taxon>
        <taxon>Gammaproteobacteria</taxon>
        <taxon>Cellvibrionales</taxon>
        <taxon>Microbulbiferaceae</taxon>
        <taxon>Microbulbifer</taxon>
    </lineage>
</organism>
<dbReference type="OrthoDB" id="6138585at2"/>
<comment type="cofactor">
    <cofactor evidence="1 6">
        <name>FAD</name>
        <dbReference type="ChEBI" id="CHEBI:57692"/>
    </cofactor>
</comment>
<evidence type="ECO:0000256" key="7">
    <source>
        <dbReference type="SAM" id="MobiDB-lite"/>
    </source>
</evidence>
<dbReference type="InterPro" id="IPR037069">
    <property type="entry name" value="AcylCoA_DH/ox_N_sf"/>
</dbReference>
<evidence type="ECO:0000256" key="1">
    <source>
        <dbReference type="ARBA" id="ARBA00001974"/>
    </source>
</evidence>
<dbReference type="Pfam" id="PF02771">
    <property type="entry name" value="Acyl-CoA_dh_N"/>
    <property type="match status" value="1"/>
</dbReference>
<dbReference type="PANTHER" id="PTHR48083:SF6">
    <property type="entry name" value="ACYL-COA DEHYDROGENASE 6"/>
    <property type="match status" value="1"/>
</dbReference>
<name>A0A1G8ZE51_9GAMM</name>
<dbReference type="InterPro" id="IPR013786">
    <property type="entry name" value="AcylCoA_DH/ox_N"/>
</dbReference>
<dbReference type="Proteomes" id="UP000199305">
    <property type="component" value="Unassembled WGS sequence"/>
</dbReference>
<dbReference type="Pfam" id="PF00441">
    <property type="entry name" value="Acyl-CoA_dh_1"/>
    <property type="match status" value="1"/>
</dbReference>
<dbReference type="GO" id="GO:0003995">
    <property type="term" value="F:acyl-CoA dehydrogenase activity"/>
    <property type="evidence" value="ECO:0007669"/>
    <property type="project" value="InterPro"/>
</dbReference>
<dbReference type="Gene3D" id="2.40.110.10">
    <property type="entry name" value="Butyryl-CoA Dehydrogenase, subunit A, domain 2"/>
    <property type="match status" value="1"/>
</dbReference>
<dbReference type="Gene3D" id="1.10.540.10">
    <property type="entry name" value="Acyl-CoA dehydrogenase/oxidase, N-terminal domain"/>
    <property type="match status" value="1"/>
</dbReference>
<dbReference type="SUPFAM" id="SSF47203">
    <property type="entry name" value="Acyl-CoA dehydrogenase C-terminal domain-like"/>
    <property type="match status" value="1"/>
</dbReference>
<evidence type="ECO:0000256" key="6">
    <source>
        <dbReference type="RuleBase" id="RU362125"/>
    </source>
</evidence>
<protein>
    <submittedName>
        <fullName evidence="11">Citronellyl-CoA dehydrogenase</fullName>
    </submittedName>
</protein>
<dbReference type="Pfam" id="PF02770">
    <property type="entry name" value="Acyl-CoA_dh_M"/>
    <property type="match status" value="1"/>
</dbReference>
<dbReference type="PANTHER" id="PTHR48083">
    <property type="entry name" value="MEDIUM-CHAIN SPECIFIC ACYL-COA DEHYDROGENASE, MITOCHONDRIAL-RELATED"/>
    <property type="match status" value="1"/>
</dbReference>
<dbReference type="InterPro" id="IPR050741">
    <property type="entry name" value="Acyl-CoA_dehydrogenase"/>
</dbReference>
<dbReference type="InterPro" id="IPR036250">
    <property type="entry name" value="AcylCo_DH-like_C"/>
</dbReference>
<evidence type="ECO:0000259" key="8">
    <source>
        <dbReference type="Pfam" id="PF00441"/>
    </source>
</evidence>
<dbReference type="GO" id="GO:0050660">
    <property type="term" value="F:flavin adenine dinucleotide binding"/>
    <property type="evidence" value="ECO:0007669"/>
    <property type="project" value="InterPro"/>
</dbReference>
<sequence>MVLTDEHRELQRTVRNFVEREINPRVSEWEAAGYFPSRELFASLGELGLLGINKPAEFGGLALDFSYEAVFLEELGAAHCGGVPLAIAVQTSMATPALARFGNDALRQEFLTPAIRGSMVGAIAVSEPGAGSDVAGIATTATGDGDDYLVNGSKMWITNAPSADFFCTLVNTGEGKPHRNKSLLVIPADAPGVRVGERLKKLGMRSSETAPVFFDNVRVPKRNRIGNEGDGFLLQMLQFQEERLAGALLTIRGLENCVSSTIDYTRERQAFGGALLDNQAVHFSLAEMQTEVECLRALTWRAIESYVAGEDVTTLASMAKLKAGRLGRSIPDQCLQFWGGMGYMEETPINRAYRDSRLTAIGGGADEVMLGIISKLMGILPGPHAPRPHGGNASRKEETQREH</sequence>
<evidence type="ECO:0000313" key="12">
    <source>
        <dbReference type="Proteomes" id="UP000199305"/>
    </source>
</evidence>
<dbReference type="InterPro" id="IPR009075">
    <property type="entry name" value="AcylCo_DH/oxidase_C"/>
</dbReference>
<dbReference type="RefSeq" id="WP_091511505.1">
    <property type="nucleotide sequence ID" value="NZ_FNFH01000003.1"/>
</dbReference>
<dbReference type="PROSITE" id="PS00073">
    <property type="entry name" value="ACYL_COA_DH_2"/>
    <property type="match status" value="1"/>
</dbReference>
<keyword evidence="5 6" id="KW-0560">Oxidoreductase</keyword>
<dbReference type="FunFam" id="2.40.110.10:FF:000002">
    <property type="entry name" value="Acyl-CoA dehydrogenase fadE12"/>
    <property type="match status" value="1"/>
</dbReference>
<evidence type="ECO:0000256" key="5">
    <source>
        <dbReference type="ARBA" id="ARBA00023002"/>
    </source>
</evidence>
<feature type="domain" description="Acyl-CoA dehydrogenase/oxidase C-terminal" evidence="8">
    <location>
        <begin position="229"/>
        <end position="375"/>
    </location>
</feature>
<dbReference type="InterPro" id="IPR046373">
    <property type="entry name" value="Acyl-CoA_Oxase/DH_mid-dom_sf"/>
</dbReference>
<feature type="compositionally biased region" description="Basic and acidic residues" evidence="7">
    <location>
        <begin position="394"/>
        <end position="403"/>
    </location>
</feature>
<dbReference type="GO" id="GO:0033539">
    <property type="term" value="P:fatty acid beta-oxidation using acyl-CoA dehydrogenase"/>
    <property type="evidence" value="ECO:0007669"/>
    <property type="project" value="TreeGrafter"/>
</dbReference>
<feature type="domain" description="Acyl-CoA dehydrogenase/oxidase N-terminal" evidence="10">
    <location>
        <begin position="4"/>
        <end position="117"/>
    </location>
</feature>
<reference evidence="12" key="1">
    <citation type="submission" date="2016-10" db="EMBL/GenBank/DDBJ databases">
        <authorList>
            <person name="Varghese N."/>
            <person name="Submissions S."/>
        </authorList>
    </citation>
    <scope>NUCLEOTIDE SEQUENCE [LARGE SCALE GENOMIC DNA]</scope>
    <source>
        <strain evidence="12">CGMCC 1.10658</strain>
    </source>
</reference>
<keyword evidence="4 6" id="KW-0274">FAD</keyword>
<gene>
    <name evidence="11" type="ORF">SAMN05216212_1583</name>
</gene>
<dbReference type="EMBL" id="FNFH01000003">
    <property type="protein sequence ID" value="SDK13298.1"/>
    <property type="molecule type" value="Genomic_DNA"/>
</dbReference>
<feature type="region of interest" description="Disordered" evidence="7">
    <location>
        <begin position="383"/>
        <end position="403"/>
    </location>
</feature>
<keyword evidence="3 6" id="KW-0285">Flavoprotein</keyword>
<feature type="domain" description="Acyl-CoA oxidase/dehydrogenase middle" evidence="9">
    <location>
        <begin position="122"/>
        <end position="217"/>
    </location>
</feature>
<evidence type="ECO:0000313" key="11">
    <source>
        <dbReference type="EMBL" id="SDK13298.1"/>
    </source>
</evidence>
<evidence type="ECO:0000259" key="9">
    <source>
        <dbReference type="Pfam" id="PF02770"/>
    </source>
</evidence>
<evidence type="ECO:0000256" key="3">
    <source>
        <dbReference type="ARBA" id="ARBA00022630"/>
    </source>
</evidence>
<evidence type="ECO:0000256" key="4">
    <source>
        <dbReference type="ARBA" id="ARBA00022827"/>
    </source>
</evidence>
<comment type="similarity">
    <text evidence="2 6">Belongs to the acyl-CoA dehydrogenase family.</text>
</comment>
<dbReference type="STRING" id="658219.SAMN05216212_1583"/>
<dbReference type="PROSITE" id="PS00072">
    <property type="entry name" value="ACYL_COA_DH_1"/>
    <property type="match status" value="1"/>
</dbReference>
<dbReference type="Gene3D" id="1.20.140.10">
    <property type="entry name" value="Butyryl-CoA Dehydrogenase, subunit A, domain 3"/>
    <property type="match status" value="1"/>
</dbReference>
<dbReference type="InterPro" id="IPR009100">
    <property type="entry name" value="AcylCoA_DH/oxidase_NM_dom_sf"/>
</dbReference>
<dbReference type="SUPFAM" id="SSF56645">
    <property type="entry name" value="Acyl-CoA dehydrogenase NM domain-like"/>
    <property type="match status" value="1"/>
</dbReference>
<evidence type="ECO:0000259" key="10">
    <source>
        <dbReference type="Pfam" id="PF02771"/>
    </source>
</evidence>
<dbReference type="InterPro" id="IPR006091">
    <property type="entry name" value="Acyl-CoA_Oxase/DH_mid-dom"/>
</dbReference>
<keyword evidence="12" id="KW-1185">Reference proteome</keyword>
<evidence type="ECO:0000256" key="2">
    <source>
        <dbReference type="ARBA" id="ARBA00009347"/>
    </source>
</evidence>
<accession>A0A1G8ZE51</accession>
<dbReference type="GO" id="GO:0005737">
    <property type="term" value="C:cytoplasm"/>
    <property type="evidence" value="ECO:0007669"/>
    <property type="project" value="TreeGrafter"/>
</dbReference>
<proteinExistence type="inferred from homology"/>
<dbReference type="AlphaFoldDB" id="A0A1G8ZE51"/>